<comment type="caution">
    <text evidence="3">The sequence shown here is derived from an EMBL/GenBank/DDBJ whole genome shotgun (WGS) entry which is preliminary data.</text>
</comment>
<evidence type="ECO:0000313" key="4">
    <source>
        <dbReference type="Proteomes" id="UP000258309"/>
    </source>
</evidence>
<name>A0A3E2HR66_SCYLI</name>
<dbReference type="OrthoDB" id="5336600at2759"/>
<evidence type="ECO:0000313" key="3">
    <source>
        <dbReference type="EMBL" id="RFU35521.1"/>
    </source>
</evidence>
<accession>A0A3E2HR66</accession>
<evidence type="ECO:0000256" key="2">
    <source>
        <dbReference type="ARBA" id="ARBA00023002"/>
    </source>
</evidence>
<dbReference type="EMBL" id="NCSJ02000007">
    <property type="protein sequence ID" value="RFU35521.1"/>
    <property type="molecule type" value="Genomic_DNA"/>
</dbReference>
<dbReference type="OMA" id="NWLNAVT"/>
<feature type="non-terminal residue" evidence="3">
    <location>
        <position position="1"/>
    </location>
</feature>
<protein>
    <submittedName>
        <fullName evidence="3">Uncharacterized protein</fullName>
    </submittedName>
</protein>
<dbReference type="InterPro" id="IPR036291">
    <property type="entry name" value="NAD(P)-bd_dom_sf"/>
</dbReference>
<comment type="similarity">
    <text evidence="1">Belongs to the short-chain dehydrogenases/reductases (SDR) family.</text>
</comment>
<keyword evidence="2" id="KW-0560">Oxidoreductase</keyword>
<reference evidence="3 4" key="1">
    <citation type="submission" date="2018-05" db="EMBL/GenBank/DDBJ databases">
        <title>Draft genome sequence of Scytalidium lignicola DSM 105466, a ubiquitous saprotrophic fungus.</title>
        <authorList>
            <person name="Buettner E."/>
            <person name="Gebauer A.M."/>
            <person name="Hofrichter M."/>
            <person name="Liers C."/>
            <person name="Kellner H."/>
        </authorList>
    </citation>
    <scope>NUCLEOTIDE SEQUENCE [LARGE SCALE GENOMIC DNA]</scope>
    <source>
        <strain evidence="3 4">DSM 105466</strain>
    </source>
</reference>
<dbReference type="Proteomes" id="UP000258309">
    <property type="component" value="Unassembled WGS sequence"/>
</dbReference>
<dbReference type="Gene3D" id="3.40.50.720">
    <property type="entry name" value="NAD(P)-binding Rossmann-like Domain"/>
    <property type="match status" value="1"/>
</dbReference>
<proteinExistence type="inferred from homology"/>
<dbReference type="InterPro" id="IPR002347">
    <property type="entry name" value="SDR_fam"/>
</dbReference>
<feature type="non-terminal residue" evidence="3">
    <location>
        <position position="170"/>
    </location>
</feature>
<gene>
    <name evidence="3" type="ORF">B7463_g827</name>
</gene>
<organism evidence="3 4">
    <name type="scientific">Scytalidium lignicola</name>
    <name type="common">Hyphomycete</name>
    <dbReference type="NCBI Taxonomy" id="5539"/>
    <lineage>
        <taxon>Eukaryota</taxon>
        <taxon>Fungi</taxon>
        <taxon>Dikarya</taxon>
        <taxon>Ascomycota</taxon>
        <taxon>Pezizomycotina</taxon>
        <taxon>Leotiomycetes</taxon>
        <taxon>Leotiomycetes incertae sedis</taxon>
        <taxon>Scytalidium</taxon>
    </lineage>
</organism>
<keyword evidence="4" id="KW-1185">Reference proteome</keyword>
<dbReference type="SUPFAM" id="SSF51735">
    <property type="entry name" value="NAD(P)-binding Rossmann-fold domains"/>
    <property type="match status" value="1"/>
</dbReference>
<dbReference type="AlphaFoldDB" id="A0A3E2HR66"/>
<dbReference type="PANTHER" id="PTHR43669:SF4">
    <property type="entry name" value="SHORT-CHAIN DEHYDROGENASE"/>
    <property type="match status" value="1"/>
</dbReference>
<dbReference type="Pfam" id="PF00106">
    <property type="entry name" value="adh_short"/>
    <property type="match status" value="1"/>
</dbReference>
<dbReference type="PANTHER" id="PTHR43669">
    <property type="entry name" value="5-KETO-D-GLUCONATE 5-REDUCTASE"/>
    <property type="match status" value="1"/>
</dbReference>
<sequence>MSKPILLVLGAGNNIGLHTASFFAKRGYRVAVVSRSISPQDYPQYLAIKADLADSEAIKGVFDQVRNELGEPNVVLYNGNCLNGQIMPNLWTLGVGKSATAHAISAAAQFYANNGYGFYYVDERKLDGGPAFNVNGEAHAEMFWQLSQLKKQENPLVTFVPGKGRVDFDK</sequence>
<evidence type="ECO:0000256" key="1">
    <source>
        <dbReference type="ARBA" id="ARBA00006484"/>
    </source>
</evidence>
<dbReference type="GO" id="GO:0016491">
    <property type="term" value="F:oxidoreductase activity"/>
    <property type="evidence" value="ECO:0007669"/>
    <property type="project" value="UniProtKB-KW"/>
</dbReference>